<dbReference type="EMBL" id="WMEQ01000011">
    <property type="protein sequence ID" value="MYL34745.1"/>
    <property type="molecule type" value="Genomic_DNA"/>
</dbReference>
<comment type="function">
    <text evidence="6">Catalyzes the transfer of a lysyl group from L-lysyl-tRNA(Lys) to membrane-bound phosphatidylglycerol (PG), which produces lysylphosphatidylglycerol (LPG), a major component of the bacterial membrane with a positive net charge. LPG synthesis contributes to bacterial virulence as it is involved in the resistance mechanism against cationic antimicrobial peptides (CAMP) produces by the host's immune system (defensins, cathelicidins) and by the competing microorganisms.</text>
</comment>
<protein>
    <recommendedName>
        <fullName evidence="6">Phosphatidylglycerol lysyltransferase</fullName>
        <ecNumber evidence="6">2.3.2.3</ecNumber>
    </recommendedName>
    <alternativeName>
        <fullName evidence="6">Lysylphosphatidylglycerol synthase</fullName>
    </alternativeName>
</protein>
<keyword evidence="6" id="KW-0046">Antibiotic resistance</keyword>
<organism evidence="7 8">
    <name type="scientific">Pontibacillus yanchengensis</name>
    <dbReference type="NCBI Taxonomy" id="462910"/>
    <lineage>
        <taxon>Bacteria</taxon>
        <taxon>Bacillati</taxon>
        <taxon>Bacillota</taxon>
        <taxon>Bacilli</taxon>
        <taxon>Bacillales</taxon>
        <taxon>Bacillaceae</taxon>
        <taxon>Pontibacillus</taxon>
    </lineage>
</organism>
<evidence type="ECO:0000313" key="8">
    <source>
        <dbReference type="Proteomes" id="UP000468638"/>
    </source>
</evidence>
<comment type="subcellular location">
    <subcellularLocation>
        <location evidence="1 6">Cell membrane</location>
        <topology evidence="1 6">Multi-pass membrane protein</topology>
    </subcellularLocation>
</comment>
<accession>A0A6I4ZX35</accession>
<dbReference type="PANTHER" id="PTHR39087">
    <property type="entry name" value="UPF0104 MEMBRANE PROTEIN MJ1595"/>
    <property type="match status" value="1"/>
</dbReference>
<dbReference type="GO" id="GO:0050071">
    <property type="term" value="F:phosphatidylglycerol lysyltransferase activity"/>
    <property type="evidence" value="ECO:0007669"/>
    <property type="project" value="UniProtKB-EC"/>
</dbReference>
<dbReference type="AlphaFoldDB" id="A0A6I4ZX35"/>
<feature type="transmembrane region" description="Helical" evidence="6">
    <location>
        <begin position="21"/>
        <end position="38"/>
    </location>
</feature>
<feature type="transmembrane region" description="Helical" evidence="6">
    <location>
        <begin position="282"/>
        <end position="300"/>
    </location>
</feature>
<comment type="catalytic activity">
    <reaction evidence="6">
        <text>L-lysyl-tRNA(Lys) + a 1,2-diacyl-sn-glycero-3-phospho-(1'-sn-glycerol) = a 1,2-diacyl-sn-glycero-3-phospho-1'-(3'-O-L-lysyl)-sn-glycerol + tRNA(Lys)</text>
        <dbReference type="Rhea" id="RHEA:10668"/>
        <dbReference type="Rhea" id="RHEA-COMP:9696"/>
        <dbReference type="Rhea" id="RHEA-COMP:9697"/>
        <dbReference type="ChEBI" id="CHEBI:64716"/>
        <dbReference type="ChEBI" id="CHEBI:75792"/>
        <dbReference type="ChEBI" id="CHEBI:78442"/>
        <dbReference type="ChEBI" id="CHEBI:78529"/>
        <dbReference type="EC" id="2.3.2.3"/>
    </reaction>
</comment>
<keyword evidence="6" id="KW-0808">Transferase</keyword>
<evidence type="ECO:0000313" key="7">
    <source>
        <dbReference type="EMBL" id="MYL34745.1"/>
    </source>
</evidence>
<keyword evidence="3 6" id="KW-0812">Transmembrane</keyword>
<gene>
    <name evidence="6" type="primary">mprF</name>
    <name evidence="7" type="ORF">GLW05_14205</name>
</gene>
<dbReference type="Pfam" id="PF03706">
    <property type="entry name" value="LPG_synthase_TM"/>
    <property type="match status" value="1"/>
</dbReference>
<name>A0A6I4ZX35_9BACI</name>
<dbReference type="GO" id="GO:0046677">
    <property type="term" value="P:response to antibiotic"/>
    <property type="evidence" value="ECO:0007669"/>
    <property type="project" value="UniProtKB-KW"/>
</dbReference>
<dbReference type="RefSeq" id="WP_160847059.1">
    <property type="nucleotide sequence ID" value="NZ_WMEQ01000011.1"/>
</dbReference>
<keyword evidence="5 6" id="KW-0472">Membrane</keyword>
<dbReference type="Proteomes" id="UP000468638">
    <property type="component" value="Unassembled WGS sequence"/>
</dbReference>
<dbReference type="EC" id="2.3.2.3" evidence="6"/>
<feature type="transmembrane region" description="Helical" evidence="6">
    <location>
        <begin position="152"/>
        <end position="171"/>
    </location>
</feature>
<keyword evidence="4 6" id="KW-1133">Transmembrane helix</keyword>
<keyword evidence="6" id="KW-0443">Lipid metabolism</keyword>
<dbReference type="PANTHER" id="PTHR39087:SF2">
    <property type="entry name" value="UPF0104 MEMBRANE PROTEIN MJ1595"/>
    <property type="match status" value="1"/>
</dbReference>
<feature type="transmembrane region" description="Helical" evidence="6">
    <location>
        <begin position="125"/>
        <end position="146"/>
    </location>
</feature>
<evidence type="ECO:0000256" key="4">
    <source>
        <dbReference type="ARBA" id="ARBA00022989"/>
    </source>
</evidence>
<evidence type="ECO:0000256" key="6">
    <source>
        <dbReference type="RuleBase" id="RU363042"/>
    </source>
</evidence>
<dbReference type="GO" id="GO:0005886">
    <property type="term" value="C:plasma membrane"/>
    <property type="evidence" value="ECO:0007669"/>
    <property type="project" value="UniProtKB-SubCell"/>
</dbReference>
<evidence type="ECO:0000256" key="5">
    <source>
        <dbReference type="ARBA" id="ARBA00023136"/>
    </source>
</evidence>
<keyword evidence="2" id="KW-1003">Cell membrane</keyword>
<dbReference type="InterPro" id="IPR022791">
    <property type="entry name" value="L-PG_synthase/AglD"/>
</dbReference>
<feature type="transmembrane region" description="Helical" evidence="6">
    <location>
        <begin position="44"/>
        <end position="64"/>
    </location>
</feature>
<evidence type="ECO:0000256" key="1">
    <source>
        <dbReference type="ARBA" id="ARBA00004651"/>
    </source>
</evidence>
<comment type="similarity">
    <text evidence="6">Belongs to the LPG synthase family.</text>
</comment>
<evidence type="ECO:0000256" key="3">
    <source>
        <dbReference type="ARBA" id="ARBA00022692"/>
    </source>
</evidence>
<sequence>MDRIMERLKRYVEWSGRIFTGLLFIWLTYVAFDLSYILEEVEHLFDDIGLVMMMTCSYFVAFLLRAKAWQLYIGKQVGYKRFVDGMLYSLFFNHLLPFKAGDIIRTSYLAQSKLVNWKKAVESVVVMRLLDLIILGSIAVIGVVYIGVSLSFVFLIALLLGTASIIGVLLLKDTWRQILFYYIRNVFSVISSTNGLILFIIVFLSWCLEAVVVLAVSTQFELSITYLNALWVNSFTIAGQVFHFSPGGIGTYESFMSFALRAFQVPVKDAYTIAIITHGYKFIFSFIVGIYLIVNVPISWNTMKDWLRRKED</sequence>
<feature type="transmembrane region" description="Helical" evidence="6">
    <location>
        <begin position="192"/>
        <end position="216"/>
    </location>
</feature>
<dbReference type="GO" id="GO:0006629">
    <property type="term" value="P:lipid metabolic process"/>
    <property type="evidence" value="ECO:0007669"/>
    <property type="project" value="UniProtKB-KW"/>
</dbReference>
<comment type="caution">
    <text evidence="7">The sequence shown here is derived from an EMBL/GenBank/DDBJ whole genome shotgun (WGS) entry which is preliminary data.</text>
</comment>
<reference evidence="7 8" key="1">
    <citation type="submission" date="2019-11" db="EMBL/GenBank/DDBJ databases">
        <title>Genome sequences of 17 halophilic strains isolated from different environments.</title>
        <authorList>
            <person name="Furrow R.E."/>
        </authorList>
    </citation>
    <scope>NUCLEOTIDE SEQUENCE [LARGE SCALE GENOMIC DNA]</scope>
    <source>
        <strain evidence="7 8">22514_16_FS</strain>
    </source>
</reference>
<evidence type="ECO:0000256" key="2">
    <source>
        <dbReference type="ARBA" id="ARBA00022475"/>
    </source>
</evidence>
<proteinExistence type="inferred from homology"/>